<accession>A0A0F7SU10</accession>
<dbReference type="Gene3D" id="2.60.40.2440">
    <property type="entry name" value="Carbohydrate binding type-21 domain"/>
    <property type="match status" value="1"/>
</dbReference>
<feature type="region of interest" description="Disordered" evidence="1">
    <location>
        <begin position="572"/>
        <end position="602"/>
    </location>
</feature>
<feature type="region of interest" description="Disordered" evidence="1">
    <location>
        <begin position="850"/>
        <end position="920"/>
    </location>
</feature>
<feature type="region of interest" description="Disordered" evidence="1">
    <location>
        <begin position="1"/>
        <end position="257"/>
    </location>
</feature>
<feature type="region of interest" description="Disordered" evidence="1">
    <location>
        <begin position="937"/>
        <end position="967"/>
    </location>
</feature>
<protein>
    <submittedName>
        <fullName evidence="3">Protein phosphatase, regulatory subunit PPP1R3C/D</fullName>
    </submittedName>
</protein>
<feature type="compositionally biased region" description="Polar residues" evidence="1">
    <location>
        <begin position="631"/>
        <end position="642"/>
    </location>
</feature>
<feature type="compositionally biased region" description="Polar residues" evidence="1">
    <location>
        <begin position="26"/>
        <end position="43"/>
    </location>
</feature>
<dbReference type="GO" id="GO:0005979">
    <property type="term" value="P:regulation of glycogen biosynthetic process"/>
    <property type="evidence" value="ECO:0007669"/>
    <property type="project" value="TreeGrafter"/>
</dbReference>
<organism evidence="3">
    <name type="scientific">Phaffia rhodozyma</name>
    <name type="common">Yeast</name>
    <name type="synonym">Xanthophyllomyces dendrorhous</name>
    <dbReference type="NCBI Taxonomy" id="264483"/>
    <lineage>
        <taxon>Eukaryota</taxon>
        <taxon>Fungi</taxon>
        <taxon>Dikarya</taxon>
        <taxon>Basidiomycota</taxon>
        <taxon>Agaricomycotina</taxon>
        <taxon>Tremellomycetes</taxon>
        <taxon>Cystofilobasidiales</taxon>
        <taxon>Mrakiaceae</taxon>
        <taxon>Phaffia</taxon>
    </lineage>
</organism>
<evidence type="ECO:0000259" key="2">
    <source>
        <dbReference type="PROSITE" id="PS51159"/>
    </source>
</evidence>
<dbReference type="Pfam" id="PF03370">
    <property type="entry name" value="CBM_21"/>
    <property type="match status" value="1"/>
</dbReference>
<feature type="compositionally biased region" description="Low complexity" evidence="1">
    <location>
        <begin position="44"/>
        <end position="56"/>
    </location>
</feature>
<dbReference type="InterPro" id="IPR038175">
    <property type="entry name" value="CBM21_dom_sf"/>
</dbReference>
<feature type="domain" description="CBM21" evidence="2">
    <location>
        <begin position="406"/>
        <end position="528"/>
    </location>
</feature>
<dbReference type="PANTHER" id="PTHR12307">
    <property type="entry name" value="PROTEIN PHOSPHATASE 1 REGULATORY SUBUNIT"/>
    <property type="match status" value="1"/>
</dbReference>
<sequence length="967" mass="101787">MPYLDPSASPKAPLVTPHSVPVITRTAPSSSTPTESKQNLSNKSTTPSGTPSASPSLRSHYFFSPSDDHSAVPLTSAMPGLPRRARSHGSASSSPVRVLSPPKPPGSILPRRAVTDKTVGTDEVESRDSGLGLSFDGSPNTPASESAPTTPTYLRPTSASPGPIQPRRKNSSPAGLPSTNILNRRTGSATSLLRVDIPSPPSGGSRGPSVQGVMSAPLPPPLIRKKSGELVKPSLKRRSTSTPGSAAVSDSGENDSNEHDAYWLCARSEPATPCEDGLPSVEKKTLRFAGGEDGEGGELEKVVLFKRDHKVTAVTRALEGEDVNGLGGTDTETEVEGFRISFHGAFNKWGSRPGVGSPGAGSSGSRRSSVIQDKIEFRREASSVIPRRQGLNLATGRGKIVLPAEGEDVMLEHVNLVDDGPENGKLSLKGTVVVRNITFGKWVNVRFTMDDWHTVSEVAASHSVHIPATSLGPVSSGSQGWDRFTFSIKLDDVRQKINEKTLLLAVKYSIDGGQEWWDSNAGANYRFQFNKQPSPLPSPSIGGPKSVSSKPRKTSMEGSAFLPLLESQGISVQPHYAPGTSPIKKPASTESHASPKAPTKSALVGGWPFPVSSYSSTATHKAKPSPGGGVQTTMSTSPSHITLKNYCPPTNALDHDRPSSSASAPSPNVLAVPFAQPKKVSPSPSGASTPTADRPGFPRKRTWDREVTPLTHPKSVESTYFLSPTKPRSGVSSPPSRPSVIASSPQVRKLALASSGLPSPPTSADQSPPSPGPSPLPETPNSARLELSPGVVPFDLPTQPTMPTTSPLLKDKAELDEKSRSAADGSKPDENAGSNYADFIDKYCFFRGEEASPPTSVPSSHNASPLSHPSYLPLLSRKGQTFFSPTSSAKGSGQSTPQLVMHSGQSSPLGYGPAPTAWDSAGLDVRLGSSPFVPSEFGKGSLWGQNGERPGTQDRSSEGNSNRMVFC</sequence>
<dbReference type="GO" id="GO:0008157">
    <property type="term" value="F:protein phosphatase 1 binding"/>
    <property type="evidence" value="ECO:0007669"/>
    <property type="project" value="TreeGrafter"/>
</dbReference>
<feature type="compositionally biased region" description="Polar residues" evidence="1">
    <location>
        <begin position="171"/>
        <end position="191"/>
    </location>
</feature>
<evidence type="ECO:0000313" key="3">
    <source>
        <dbReference type="EMBL" id="CED83453.1"/>
    </source>
</evidence>
<feature type="compositionally biased region" description="Polar residues" evidence="1">
    <location>
        <begin position="958"/>
        <end position="967"/>
    </location>
</feature>
<reference evidence="3" key="1">
    <citation type="submission" date="2014-08" db="EMBL/GenBank/DDBJ databases">
        <authorList>
            <person name="Sharma Rahul"/>
            <person name="Thines Marco"/>
        </authorList>
    </citation>
    <scope>NUCLEOTIDE SEQUENCE</scope>
</reference>
<feature type="compositionally biased region" description="Low complexity" evidence="1">
    <location>
        <begin position="727"/>
        <end position="745"/>
    </location>
</feature>
<dbReference type="EMBL" id="LN483142">
    <property type="protein sequence ID" value="CED83453.1"/>
    <property type="molecule type" value="Genomic_DNA"/>
</dbReference>
<dbReference type="InterPro" id="IPR050782">
    <property type="entry name" value="PP1_regulatory_subunit_3"/>
</dbReference>
<feature type="region of interest" description="Disordered" evidence="1">
    <location>
        <begin position="615"/>
        <end position="835"/>
    </location>
</feature>
<dbReference type="PANTHER" id="PTHR12307:SF36">
    <property type="entry name" value="GLYCOGEN-BINDING SUBUNIT 76A"/>
    <property type="match status" value="1"/>
</dbReference>
<feature type="compositionally biased region" description="Low complexity" evidence="1">
    <location>
        <begin position="138"/>
        <end position="152"/>
    </location>
</feature>
<feature type="compositionally biased region" description="Polar residues" evidence="1">
    <location>
        <begin position="878"/>
        <end position="908"/>
    </location>
</feature>
<proteinExistence type="predicted"/>
<dbReference type="PROSITE" id="PS51159">
    <property type="entry name" value="CBM21"/>
    <property type="match status" value="1"/>
</dbReference>
<feature type="compositionally biased region" description="Polar residues" evidence="1">
    <location>
        <begin position="853"/>
        <end position="863"/>
    </location>
</feature>
<name>A0A0F7SU10_PHARH</name>
<feature type="compositionally biased region" description="Low complexity" evidence="1">
    <location>
        <begin position="864"/>
        <end position="876"/>
    </location>
</feature>
<dbReference type="GO" id="GO:2001069">
    <property type="term" value="F:glycogen binding"/>
    <property type="evidence" value="ECO:0007669"/>
    <property type="project" value="TreeGrafter"/>
</dbReference>
<feature type="compositionally biased region" description="Pro residues" evidence="1">
    <location>
        <begin position="768"/>
        <end position="778"/>
    </location>
</feature>
<feature type="compositionally biased region" description="Low complexity" evidence="1">
    <location>
        <begin position="88"/>
        <end position="98"/>
    </location>
</feature>
<dbReference type="GO" id="GO:0000164">
    <property type="term" value="C:protein phosphatase type 1 complex"/>
    <property type="evidence" value="ECO:0007669"/>
    <property type="project" value="TreeGrafter"/>
</dbReference>
<feature type="compositionally biased region" description="Polar residues" evidence="1">
    <location>
        <begin position="798"/>
        <end position="807"/>
    </location>
</feature>
<dbReference type="AlphaFoldDB" id="A0A0F7SU10"/>
<feature type="compositionally biased region" description="Basic and acidic residues" evidence="1">
    <location>
        <begin position="809"/>
        <end position="830"/>
    </location>
</feature>
<evidence type="ECO:0000256" key="1">
    <source>
        <dbReference type="SAM" id="MobiDB-lite"/>
    </source>
</evidence>
<dbReference type="InterPro" id="IPR005036">
    <property type="entry name" value="CBM21_dom"/>
</dbReference>
<feature type="region of interest" description="Disordered" evidence="1">
    <location>
        <begin position="532"/>
        <end position="556"/>
    </location>
</feature>
<feature type="compositionally biased region" description="Low complexity" evidence="1">
    <location>
        <begin position="681"/>
        <end position="692"/>
    </location>
</feature>